<evidence type="ECO:0000256" key="1">
    <source>
        <dbReference type="ARBA" id="ARBA00005184"/>
    </source>
</evidence>
<feature type="signal peptide" evidence="4">
    <location>
        <begin position="1"/>
        <end position="24"/>
    </location>
</feature>
<reference evidence="7" key="1">
    <citation type="journal article" date="2011" name="Nat. Genet.">
        <title>The Arabidopsis lyrata genome sequence and the basis of rapid genome size change.</title>
        <authorList>
            <person name="Hu T.T."/>
            <person name="Pattyn P."/>
            <person name="Bakker E.G."/>
            <person name="Cao J."/>
            <person name="Cheng J.-F."/>
            <person name="Clark R.M."/>
            <person name="Fahlgren N."/>
            <person name="Fawcett J.A."/>
            <person name="Grimwood J."/>
            <person name="Gundlach H."/>
            <person name="Haberer G."/>
            <person name="Hollister J.D."/>
            <person name="Ossowski S."/>
            <person name="Ottilar R.P."/>
            <person name="Salamov A.A."/>
            <person name="Schneeberger K."/>
            <person name="Spannagl M."/>
            <person name="Wang X."/>
            <person name="Yang L."/>
            <person name="Nasrallah M.E."/>
            <person name="Bergelson J."/>
            <person name="Carrington J.C."/>
            <person name="Gaut B.S."/>
            <person name="Schmutz J."/>
            <person name="Mayer K.F.X."/>
            <person name="Van de Peer Y."/>
            <person name="Grigoriev I.V."/>
            <person name="Nordborg M."/>
            <person name="Weigel D."/>
            <person name="Guo Y.-L."/>
        </authorList>
    </citation>
    <scope>NUCLEOTIDE SEQUENCE [LARGE SCALE GENOMIC DNA]</scope>
    <source>
        <strain evidence="7">cv. MN47</strain>
    </source>
</reference>
<name>D7KMD9_ARALL</name>
<dbReference type="Gramene" id="scaffold_101234.1">
    <property type="protein sequence ID" value="scaffold_101234.1"/>
    <property type="gene ID" value="scaffold_101234.1"/>
</dbReference>
<protein>
    <recommendedName>
        <fullName evidence="5">Pectinesterase catalytic domain-containing protein</fullName>
    </recommendedName>
</protein>
<keyword evidence="3" id="KW-0063">Aspartyl esterase</keyword>
<evidence type="ECO:0000313" key="7">
    <source>
        <dbReference type="Proteomes" id="UP000008694"/>
    </source>
</evidence>
<evidence type="ECO:0000256" key="3">
    <source>
        <dbReference type="ARBA" id="ARBA00023085"/>
    </source>
</evidence>
<sequence>MELNRWLPMILLIKLIELSRLLQSDLIVAKDGSSNFTTVNEAIASAPENNAKRFVIYVKKGIQRSYTYQEEEKRLNHHWRR</sequence>
<dbReference type="UniPathway" id="UPA00545">
    <property type="reaction ID" value="UER00823"/>
</dbReference>
<dbReference type="HOGENOM" id="CLU_2577102_0_0_1"/>
<dbReference type="GO" id="GO:0042545">
    <property type="term" value="P:cell wall modification"/>
    <property type="evidence" value="ECO:0007669"/>
    <property type="project" value="InterPro"/>
</dbReference>
<dbReference type="Gene3D" id="2.160.20.10">
    <property type="entry name" value="Single-stranded right-handed beta-helix, Pectin lyase-like"/>
    <property type="match status" value="1"/>
</dbReference>
<evidence type="ECO:0000256" key="4">
    <source>
        <dbReference type="SAM" id="SignalP"/>
    </source>
</evidence>
<dbReference type="Proteomes" id="UP000008694">
    <property type="component" value="Unassembled WGS sequence"/>
</dbReference>
<dbReference type="InterPro" id="IPR011050">
    <property type="entry name" value="Pectin_lyase_fold/virulence"/>
</dbReference>
<dbReference type="Pfam" id="PF01095">
    <property type="entry name" value="Pectinesterase"/>
    <property type="match status" value="1"/>
</dbReference>
<dbReference type="SUPFAM" id="SSF51126">
    <property type="entry name" value="Pectin lyase-like"/>
    <property type="match status" value="1"/>
</dbReference>
<evidence type="ECO:0000259" key="5">
    <source>
        <dbReference type="Pfam" id="PF01095"/>
    </source>
</evidence>
<dbReference type="EMBL" id="GL348713">
    <property type="protein sequence ID" value="EFH68900.1"/>
    <property type="molecule type" value="Genomic_DNA"/>
</dbReference>
<evidence type="ECO:0000256" key="2">
    <source>
        <dbReference type="ARBA" id="ARBA00022801"/>
    </source>
</evidence>
<accession>D7KMD9</accession>
<dbReference type="InterPro" id="IPR012334">
    <property type="entry name" value="Pectin_lyas_fold"/>
</dbReference>
<dbReference type="AlphaFoldDB" id="D7KMD9"/>
<keyword evidence="4" id="KW-0732">Signal</keyword>
<dbReference type="InterPro" id="IPR000070">
    <property type="entry name" value="Pectinesterase_cat"/>
</dbReference>
<feature type="chain" id="PRO_5011119102" description="Pectinesterase catalytic domain-containing protein" evidence="4">
    <location>
        <begin position="25"/>
        <end position="81"/>
    </location>
</feature>
<keyword evidence="7" id="KW-1185">Reference proteome</keyword>
<proteinExistence type="predicted"/>
<comment type="pathway">
    <text evidence="1">Glycan metabolism; pectin degradation; 2-dehydro-3-deoxy-D-gluconate from pectin: step 1/5.</text>
</comment>
<dbReference type="GO" id="GO:0045490">
    <property type="term" value="P:pectin catabolic process"/>
    <property type="evidence" value="ECO:0007669"/>
    <property type="project" value="UniProtKB-UniPathway"/>
</dbReference>
<dbReference type="GO" id="GO:0030599">
    <property type="term" value="F:pectinesterase activity"/>
    <property type="evidence" value="ECO:0007669"/>
    <property type="project" value="InterPro"/>
</dbReference>
<gene>
    <name evidence="6" type="ORF">ARALYDRAFT_888440</name>
</gene>
<evidence type="ECO:0000313" key="6">
    <source>
        <dbReference type="EMBL" id="EFH68900.1"/>
    </source>
</evidence>
<feature type="domain" description="Pectinesterase catalytic" evidence="5">
    <location>
        <begin position="25"/>
        <end position="66"/>
    </location>
</feature>
<keyword evidence="2" id="KW-0378">Hydrolase</keyword>
<organism evidence="7">
    <name type="scientific">Arabidopsis lyrata subsp. lyrata</name>
    <name type="common">Lyre-leaved rock-cress</name>
    <dbReference type="NCBI Taxonomy" id="81972"/>
    <lineage>
        <taxon>Eukaryota</taxon>
        <taxon>Viridiplantae</taxon>
        <taxon>Streptophyta</taxon>
        <taxon>Embryophyta</taxon>
        <taxon>Tracheophyta</taxon>
        <taxon>Spermatophyta</taxon>
        <taxon>Magnoliopsida</taxon>
        <taxon>eudicotyledons</taxon>
        <taxon>Gunneridae</taxon>
        <taxon>Pentapetalae</taxon>
        <taxon>rosids</taxon>
        <taxon>malvids</taxon>
        <taxon>Brassicales</taxon>
        <taxon>Brassicaceae</taxon>
        <taxon>Camelineae</taxon>
        <taxon>Arabidopsis</taxon>
    </lineage>
</organism>